<gene>
    <name evidence="2" type="ORF">Q5P01_022276</name>
</gene>
<evidence type="ECO:0000313" key="3">
    <source>
        <dbReference type="Proteomes" id="UP001187415"/>
    </source>
</evidence>
<feature type="compositionally biased region" description="Polar residues" evidence="1">
    <location>
        <begin position="17"/>
        <end position="28"/>
    </location>
</feature>
<reference evidence="2" key="1">
    <citation type="submission" date="2023-07" db="EMBL/GenBank/DDBJ databases">
        <title>Chromosome-level Genome Assembly of Striped Snakehead (Channa striata).</title>
        <authorList>
            <person name="Liu H."/>
        </authorList>
    </citation>
    <scope>NUCLEOTIDE SEQUENCE</scope>
    <source>
        <strain evidence="2">Gz</strain>
        <tissue evidence="2">Muscle</tissue>
    </source>
</reference>
<feature type="region of interest" description="Disordered" evidence="1">
    <location>
        <begin position="1"/>
        <end position="65"/>
    </location>
</feature>
<keyword evidence="3" id="KW-1185">Reference proteome</keyword>
<dbReference type="AlphaFoldDB" id="A0AA88J4V3"/>
<name>A0AA88J4V3_CHASR</name>
<dbReference type="Proteomes" id="UP001187415">
    <property type="component" value="Unassembled WGS sequence"/>
</dbReference>
<accession>A0AA88J4V3</accession>
<sequence length="105" mass="11834">MIQVGQQRSPKKEDYSETTQGGSHQYSSMYREESMAQTPIYENVTRTTGCSRPAVDQRRSAAEPDEDVYLQCDMSDDAIYSNDPECNLAILPDGQEEDVYIVPDS</sequence>
<dbReference type="EMBL" id="JAUPFM010000018">
    <property type="protein sequence ID" value="KAK2822211.1"/>
    <property type="molecule type" value="Genomic_DNA"/>
</dbReference>
<comment type="caution">
    <text evidence="2">The sequence shown here is derived from an EMBL/GenBank/DDBJ whole genome shotgun (WGS) entry which is preliminary data.</text>
</comment>
<evidence type="ECO:0000256" key="1">
    <source>
        <dbReference type="SAM" id="MobiDB-lite"/>
    </source>
</evidence>
<protein>
    <submittedName>
        <fullName evidence="2">Uncharacterized protein</fullName>
    </submittedName>
</protein>
<organism evidence="2 3">
    <name type="scientific">Channa striata</name>
    <name type="common">Snakehead murrel</name>
    <name type="synonym">Ophicephalus striatus</name>
    <dbReference type="NCBI Taxonomy" id="64152"/>
    <lineage>
        <taxon>Eukaryota</taxon>
        <taxon>Metazoa</taxon>
        <taxon>Chordata</taxon>
        <taxon>Craniata</taxon>
        <taxon>Vertebrata</taxon>
        <taxon>Euteleostomi</taxon>
        <taxon>Actinopterygii</taxon>
        <taxon>Neopterygii</taxon>
        <taxon>Teleostei</taxon>
        <taxon>Neoteleostei</taxon>
        <taxon>Acanthomorphata</taxon>
        <taxon>Anabantaria</taxon>
        <taxon>Anabantiformes</taxon>
        <taxon>Channoidei</taxon>
        <taxon>Channidae</taxon>
        <taxon>Channa</taxon>
    </lineage>
</organism>
<evidence type="ECO:0000313" key="2">
    <source>
        <dbReference type="EMBL" id="KAK2822211.1"/>
    </source>
</evidence>
<proteinExistence type="predicted"/>